<feature type="region of interest" description="Disordered" evidence="16">
    <location>
        <begin position="519"/>
        <end position="571"/>
    </location>
</feature>
<dbReference type="GO" id="GO:0005886">
    <property type="term" value="C:plasma membrane"/>
    <property type="evidence" value="ECO:0007669"/>
    <property type="project" value="TreeGrafter"/>
</dbReference>
<evidence type="ECO:0000256" key="1">
    <source>
        <dbReference type="ARBA" id="ARBA00004141"/>
    </source>
</evidence>
<feature type="transmembrane region" description="Helical" evidence="17">
    <location>
        <begin position="422"/>
        <end position="442"/>
    </location>
</feature>
<evidence type="ECO:0000256" key="16">
    <source>
        <dbReference type="SAM" id="MobiDB-lite"/>
    </source>
</evidence>
<dbReference type="GO" id="GO:0008324">
    <property type="term" value="F:monoatomic cation transmembrane transporter activity"/>
    <property type="evidence" value="ECO:0007669"/>
    <property type="project" value="InterPro"/>
</dbReference>
<dbReference type="InterPro" id="IPR027469">
    <property type="entry name" value="Cation_efflux_TMD_sf"/>
</dbReference>
<evidence type="ECO:0000256" key="14">
    <source>
        <dbReference type="ARBA" id="ARBA00037847"/>
    </source>
</evidence>
<feature type="transmembrane region" description="Helical" evidence="17">
    <location>
        <begin position="45"/>
        <end position="63"/>
    </location>
</feature>
<feature type="transmembrane region" description="Helical" evidence="17">
    <location>
        <begin position="84"/>
        <end position="104"/>
    </location>
</feature>
<comment type="similarity">
    <text evidence="4">Belongs to the peptidase S9B family. DPPIV subfamily.</text>
</comment>
<evidence type="ECO:0000256" key="6">
    <source>
        <dbReference type="ARBA" id="ARBA00022670"/>
    </source>
</evidence>
<gene>
    <name evidence="21" type="ORF">M514_01955</name>
</gene>
<keyword evidence="9" id="KW-0720">Serine protease</keyword>
<comment type="function">
    <text evidence="15">Removes N-terminal dipeptides sequentially from polypeptides. Essential for control of distal tip cell migration.</text>
</comment>
<keyword evidence="11 17" id="KW-1133">Transmembrane helix</keyword>
<evidence type="ECO:0000256" key="9">
    <source>
        <dbReference type="ARBA" id="ARBA00022825"/>
    </source>
</evidence>
<evidence type="ECO:0000313" key="21">
    <source>
        <dbReference type="EMBL" id="KFD69589.1"/>
    </source>
</evidence>
<dbReference type="Gene3D" id="3.40.50.1820">
    <property type="entry name" value="alpha/beta hydrolase"/>
    <property type="match status" value="1"/>
</dbReference>
<feature type="transmembrane region" description="Helical" evidence="17">
    <location>
        <begin position="20"/>
        <end position="39"/>
    </location>
</feature>
<feature type="transmembrane region" description="Helical" evidence="17">
    <location>
        <begin position="110"/>
        <end position="130"/>
    </location>
</feature>
<evidence type="ECO:0000256" key="7">
    <source>
        <dbReference type="ARBA" id="ARBA00022692"/>
    </source>
</evidence>
<dbReference type="InterPro" id="IPR029058">
    <property type="entry name" value="AB_hydrolase_fold"/>
</dbReference>
<accession>A0A085NJE3</accession>
<reference evidence="21" key="1">
    <citation type="journal article" date="2014" name="Nat. Genet.">
        <title>Genome and transcriptome of the porcine whipworm Trichuris suis.</title>
        <authorList>
            <person name="Jex A.R."/>
            <person name="Nejsum P."/>
            <person name="Schwarz E.M."/>
            <person name="Hu L."/>
            <person name="Young N.D."/>
            <person name="Hall R.S."/>
            <person name="Korhonen P.K."/>
            <person name="Liao S."/>
            <person name="Thamsborg S."/>
            <person name="Xia J."/>
            <person name="Xu P."/>
            <person name="Wang S."/>
            <person name="Scheerlinck J.P."/>
            <person name="Hofmann A."/>
            <person name="Sternberg P.W."/>
            <person name="Wang J."/>
            <person name="Gasser R.B."/>
        </authorList>
    </citation>
    <scope>NUCLEOTIDE SEQUENCE [LARGE SCALE GENOMIC DNA]</scope>
    <source>
        <strain evidence="21">DCEP-RM93F</strain>
    </source>
</reference>
<evidence type="ECO:0000256" key="8">
    <source>
        <dbReference type="ARBA" id="ARBA00022801"/>
    </source>
</evidence>
<evidence type="ECO:0000256" key="11">
    <source>
        <dbReference type="ARBA" id="ARBA00022989"/>
    </source>
</evidence>
<feature type="domain" description="Dipeptidylpeptidase IV N-terminal" evidence="19">
    <location>
        <begin position="1058"/>
        <end position="1441"/>
    </location>
</feature>
<dbReference type="GO" id="GO:0012505">
    <property type="term" value="C:endomembrane system"/>
    <property type="evidence" value="ECO:0007669"/>
    <property type="project" value="UniProtKB-SubCell"/>
</dbReference>
<evidence type="ECO:0000256" key="4">
    <source>
        <dbReference type="ARBA" id="ARBA00010036"/>
    </source>
</evidence>
<dbReference type="EMBL" id="KL367494">
    <property type="protein sequence ID" value="KFD69589.1"/>
    <property type="molecule type" value="Genomic_DNA"/>
</dbReference>
<feature type="domain" description="Peptidase S9 prolyl oligopeptidase catalytic" evidence="18">
    <location>
        <begin position="1545"/>
        <end position="1746"/>
    </location>
</feature>
<feature type="transmembrane region" description="Helical" evidence="17">
    <location>
        <begin position="316"/>
        <end position="334"/>
    </location>
</feature>
<feature type="transmembrane region" description="Helical" evidence="17">
    <location>
        <begin position="873"/>
        <end position="898"/>
    </location>
</feature>
<feature type="transmembrane region" description="Helical" evidence="17">
    <location>
        <begin position="285"/>
        <end position="304"/>
    </location>
</feature>
<dbReference type="Pfam" id="PF00930">
    <property type="entry name" value="DPPIV_N"/>
    <property type="match status" value="1"/>
</dbReference>
<feature type="transmembrane region" description="Helical" evidence="17">
    <location>
        <begin position="454"/>
        <end position="474"/>
    </location>
</feature>
<dbReference type="GO" id="GO:0004177">
    <property type="term" value="F:aminopeptidase activity"/>
    <property type="evidence" value="ECO:0007669"/>
    <property type="project" value="UniProtKB-KW"/>
</dbReference>
<sequence length="1747" mass="194699">MDAQAFLRSQQDPFTTRTALGFGALWIVKCFKLVGMFLLGSVLRFVPLIQFMALVKLIIAIASSWSFRSKFGTASISRRQCKRALLHSLLSTGSQLCWLYGVILCGPLRAVLVGEIDSCIVFAALSTLFLGSGSPSKARGSMLLSLGFATMILLDPDAKESLHSDNEFNENHHLGFNHLFHGALNVFGFADHKAGVLVLALALILKACSESVAKKHASDGDGSTRLHFLSSVFSMVLLLPFALISSLPFWYNVPFFYTLVCIVLVFGADIALSTVNHFRLSSVQVARFYCCSCVTAFVVAWMWFHSSLHAEHRISGGVFLASIFFSIASFVLTTPNAPKAMTGQFVGFSTAGLPLYVCGEDFLQRTSESFVSFVKSTVRQILSQADSRRIFFFLCVNLFFTFIEFMYGIWTNSLGLISDAFHMLFDCSALVVGLIAAVMSTWKPTKQFSYGFARLEVLSGFINGLFLLVIAFFIFIEAIERLFDPPEVYTEKLLFVSVVGLLVNLFGIFVFQGGHGHSHGGHGHSHGGHGHSHGVHGHSHTPDGHGHGGHDHIHGGHSSEGHHGHNCEVNSHDSDLTVNACNRLDGSEHAHDHCRPRSGMDDHERCASNDNLTLSSSHVISMSVEQSSEKVRPAHHSHGNANMQGVFLHVLADTLGSVAVIISTLLIHHFGWLVADPICSSLLSVLIACSVMPLLNDATKSLLLKSTTESESEFRSYFEEISRLNGVISYSRPRVWVLKSDMHVATVHVHIAAGADQQLISRKISQRMLRLEVPSLLLHRKAGIDHPVVQVESRALASHVVALQPNYEIRRNLSGVSKLNGSFLTLTNVLVLNVATFLVLQAPPNALSSQNRIMNGNTAYRELMTGDAPQRNWWGIGIALLIILSIAAIISIAIVLLAPGNSNQYTGKQPISIEDIVSPKASEANPEPKWLSSDTFAYKDSNCSIWSVRIRNGGTTVTQLVDEQSCQNRKFSSFKPSPSGSCIAFAYSTRQIYRHSETARYNITCSLIGVDHDVLTLQPISERSSALVKIRVLVTQLWLDRIFFFIVAFSREYPVGPNKTGSELIQLFLWSPGSNDSFAFVYNNNIYYQEHVLSDPVQITASATESNFIRNGVADWVYEEEVLETSNALWWSYKGRSIAYATFDDRNVEKVILPYYPNDSVYPTNVEIAYPKVAASLPEVSLHVWDKITGETLSVIPPPEVLELREKYLFSVNWVQSSGSDESLLVVWANRVQNSVFISYCKPPKYECILNYNQNYDDLWAEPSHYKIRFTDESKYYVILPQLVKESSNGPEYRYSHVAQITIPISGQNGKATFLTHGSWEVSKIVGLSKKENRVYVTFDVVDYAREPLSSALPNPRQRHLYSNCCYLRINCCMRDRLRQDALSAQRAVNFLVLSVSASPNGDDPVCLTCNLTKLGCSYVAAVFSYDGGHYILYCQGPDIPSVRLFSVGNEKPLFIVEDNLLLRKYFDTKRFPDVQYKEVQLPNGYSKVFKRSLSFAYACQSILAALLKILYPPDFEEQSNKDFLPAVLKVYAGPNTQSVLERLDFSFDTYLASSRKYVVVYIDGRGSGARGSKYTSSVYKNLGFPEIQDQIEAFKIFISQSSLVDRQKAAVWGWSYGGFSTARIVQMNAFQTFKCAISVAPVTNFRLYDAAYTERYLGLYENNVVGYERTNVAKNVTAFGLGKYLLIHGSFDDNVHYQNTAAFVEALTAQNIKFQMMVYTNEKHSISNRRMHLNTLMDDFLVDCFA</sequence>
<evidence type="ECO:0000256" key="12">
    <source>
        <dbReference type="ARBA" id="ARBA00023136"/>
    </source>
</evidence>
<evidence type="ECO:0000256" key="3">
    <source>
        <dbReference type="ARBA" id="ARBA00008873"/>
    </source>
</evidence>
<evidence type="ECO:0000256" key="2">
    <source>
        <dbReference type="ARBA" id="ARBA00004606"/>
    </source>
</evidence>
<evidence type="ECO:0000256" key="17">
    <source>
        <dbReference type="SAM" id="Phobius"/>
    </source>
</evidence>
<dbReference type="NCBIfam" id="TIGR01297">
    <property type="entry name" value="CDF"/>
    <property type="match status" value="1"/>
</dbReference>
<comment type="similarity">
    <text evidence="3">Belongs to the cation diffusion facilitator (CDF) transporter (TC 2.A.4) family. SLC30A subfamily.</text>
</comment>
<evidence type="ECO:0000256" key="13">
    <source>
        <dbReference type="ARBA" id="ARBA00023180"/>
    </source>
</evidence>
<dbReference type="MEROPS" id="S09.A76"/>
<feature type="transmembrane region" description="Helical" evidence="17">
    <location>
        <begin position="226"/>
        <end position="249"/>
    </location>
</feature>
<dbReference type="GO" id="GO:0006508">
    <property type="term" value="P:proteolysis"/>
    <property type="evidence" value="ECO:0007669"/>
    <property type="project" value="UniProtKB-KW"/>
</dbReference>
<keyword evidence="13" id="KW-0325">Glycoprotein</keyword>
<dbReference type="SUPFAM" id="SSF82171">
    <property type="entry name" value="DPP6 N-terminal domain-like"/>
    <property type="match status" value="1"/>
</dbReference>
<feature type="domain" description="Cation efflux protein transmembrane" evidence="20">
    <location>
        <begin position="390"/>
        <end position="703"/>
    </location>
</feature>
<dbReference type="FunFam" id="3.40.50.1820:FF:000003">
    <property type="entry name" value="Dipeptidyl peptidase 4"/>
    <property type="match status" value="1"/>
</dbReference>
<dbReference type="InterPro" id="IPR058533">
    <property type="entry name" value="Cation_efflux_TM"/>
</dbReference>
<organism evidence="21">
    <name type="scientific">Trichuris suis</name>
    <name type="common">pig whipworm</name>
    <dbReference type="NCBI Taxonomy" id="68888"/>
    <lineage>
        <taxon>Eukaryota</taxon>
        <taxon>Metazoa</taxon>
        <taxon>Ecdysozoa</taxon>
        <taxon>Nematoda</taxon>
        <taxon>Enoplea</taxon>
        <taxon>Dorylaimia</taxon>
        <taxon>Trichinellida</taxon>
        <taxon>Trichuridae</taxon>
        <taxon>Trichuris</taxon>
    </lineage>
</organism>
<dbReference type="Pfam" id="PF01545">
    <property type="entry name" value="Cation_efflux"/>
    <property type="match status" value="1"/>
</dbReference>
<evidence type="ECO:0000256" key="5">
    <source>
        <dbReference type="ARBA" id="ARBA00022438"/>
    </source>
</evidence>
<feature type="compositionally biased region" description="Basic and acidic residues" evidence="16">
    <location>
        <begin position="540"/>
        <end position="571"/>
    </location>
</feature>
<dbReference type="InterPro" id="IPR002524">
    <property type="entry name" value="Cation_efflux"/>
</dbReference>
<dbReference type="PANTHER" id="PTHR11731">
    <property type="entry name" value="PROTEASE FAMILY S9B,C DIPEPTIDYL-PEPTIDASE IV-RELATED"/>
    <property type="match status" value="1"/>
</dbReference>
<dbReference type="Gene3D" id="1.20.1510.10">
    <property type="entry name" value="Cation efflux protein transmembrane domain"/>
    <property type="match status" value="2"/>
</dbReference>
<dbReference type="InterPro" id="IPR050278">
    <property type="entry name" value="Serine_Prot_S9B/DPPIV"/>
</dbReference>
<evidence type="ECO:0000259" key="19">
    <source>
        <dbReference type="Pfam" id="PF00930"/>
    </source>
</evidence>
<keyword evidence="7 17" id="KW-0812">Transmembrane</keyword>
<comment type="subcellular location">
    <subcellularLocation>
        <location evidence="14">Endomembrane system</location>
        <topology evidence="14">Single-pass membrane protein</topology>
    </subcellularLocation>
    <subcellularLocation>
        <location evidence="1">Membrane</location>
        <topology evidence="1">Multi-pass membrane protein</topology>
    </subcellularLocation>
    <subcellularLocation>
        <location evidence="2">Membrane</location>
        <topology evidence="2">Single-pass type II membrane protein</topology>
    </subcellularLocation>
</comment>
<dbReference type="GO" id="GO:0008239">
    <property type="term" value="F:dipeptidyl-peptidase activity"/>
    <property type="evidence" value="ECO:0007669"/>
    <property type="project" value="TreeGrafter"/>
</dbReference>
<dbReference type="SUPFAM" id="SSF53474">
    <property type="entry name" value="alpha/beta-Hydrolases"/>
    <property type="match status" value="1"/>
</dbReference>
<proteinExistence type="inferred from homology"/>
<dbReference type="PANTHER" id="PTHR11731:SF200">
    <property type="entry name" value="DIPEPTIDYL PEPTIDASE 10, ISOFORM B"/>
    <property type="match status" value="1"/>
</dbReference>
<dbReference type="Gene3D" id="2.140.10.30">
    <property type="entry name" value="Dipeptidylpeptidase IV, N-terminal domain"/>
    <property type="match status" value="2"/>
</dbReference>
<keyword evidence="12 17" id="KW-0472">Membrane</keyword>
<dbReference type="SUPFAM" id="SSF161111">
    <property type="entry name" value="Cation efflux protein transmembrane domain-like"/>
    <property type="match status" value="1"/>
</dbReference>
<feature type="transmembrane region" description="Helical" evidence="17">
    <location>
        <begin position="646"/>
        <end position="667"/>
    </location>
</feature>
<name>A0A085NJE3_9BILA</name>
<keyword evidence="5" id="KW-0031">Aminopeptidase</keyword>
<keyword evidence="8" id="KW-0378">Hydrolase</keyword>
<dbReference type="Pfam" id="PF00326">
    <property type="entry name" value="Peptidase_S9"/>
    <property type="match status" value="1"/>
</dbReference>
<keyword evidence="10" id="KW-0735">Signal-anchor</keyword>
<feature type="transmembrane region" description="Helical" evidence="17">
    <location>
        <begin position="255"/>
        <end position="273"/>
    </location>
</feature>
<feature type="transmembrane region" description="Helical" evidence="17">
    <location>
        <begin position="390"/>
        <end position="410"/>
    </location>
</feature>
<dbReference type="GO" id="GO:0008236">
    <property type="term" value="F:serine-type peptidase activity"/>
    <property type="evidence" value="ECO:0007669"/>
    <property type="project" value="UniProtKB-KW"/>
</dbReference>
<evidence type="ECO:0000256" key="15">
    <source>
        <dbReference type="ARBA" id="ARBA00058505"/>
    </source>
</evidence>
<dbReference type="InterPro" id="IPR002469">
    <property type="entry name" value="Peptidase_S9B_N"/>
</dbReference>
<dbReference type="Proteomes" id="UP000030758">
    <property type="component" value="Unassembled WGS sequence"/>
</dbReference>
<evidence type="ECO:0000256" key="10">
    <source>
        <dbReference type="ARBA" id="ARBA00022968"/>
    </source>
</evidence>
<feature type="transmembrane region" description="Helical" evidence="17">
    <location>
        <begin position="494"/>
        <end position="511"/>
    </location>
</feature>
<feature type="compositionally biased region" description="Basic residues" evidence="16">
    <location>
        <begin position="519"/>
        <end position="539"/>
    </location>
</feature>
<feature type="transmembrane region" description="Helical" evidence="17">
    <location>
        <begin position="673"/>
        <end position="695"/>
    </location>
</feature>
<protein>
    <recommendedName>
        <fullName evidence="22">Zinc transporter 5</fullName>
    </recommendedName>
</protein>
<evidence type="ECO:0000259" key="20">
    <source>
        <dbReference type="Pfam" id="PF01545"/>
    </source>
</evidence>
<evidence type="ECO:0000259" key="18">
    <source>
        <dbReference type="Pfam" id="PF00326"/>
    </source>
</evidence>
<evidence type="ECO:0008006" key="22">
    <source>
        <dbReference type="Google" id="ProtNLM"/>
    </source>
</evidence>
<keyword evidence="6" id="KW-0645">Protease</keyword>
<dbReference type="InterPro" id="IPR001375">
    <property type="entry name" value="Peptidase_S9_cat"/>
</dbReference>